<evidence type="ECO:0000256" key="2">
    <source>
        <dbReference type="ARBA" id="ARBA00022980"/>
    </source>
</evidence>
<evidence type="ECO:0000256" key="3">
    <source>
        <dbReference type="ARBA" id="ARBA00023274"/>
    </source>
</evidence>
<dbReference type="InterPro" id="IPR022973">
    <property type="entry name" value="Ribosomal_uL10_bac"/>
</dbReference>
<dbReference type="Pfam" id="PF00466">
    <property type="entry name" value="Ribosomal_L10"/>
    <property type="match status" value="1"/>
</dbReference>
<comment type="similarity">
    <text evidence="1 5">Belongs to the universal ribosomal protein uL10 family.</text>
</comment>
<dbReference type="Gene3D" id="3.30.70.1730">
    <property type="match status" value="1"/>
</dbReference>
<organism evidence="6 7">
    <name type="scientific">Candidatus Sungbacteria bacterium RIFCSPHIGHO2_02_FULL_53_17</name>
    <dbReference type="NCBI Taxonomy" id="1802275"/>
    <lineage>
        <taxon>Bacteria</taxon>
        <taxon>Candidatus Sungiibacteriota</taxon>
    </lineage>
</organism>
<evidence type="ECO:0000313" key="6">
    <source>
        <dbReference type="EMBL" id="OHA03866.1"/>
    </source>
</evidence>
<gene>
    <name evidence="5" type="primary">rplJ</name>
    <name evidence="6" type="ORF">A3C92_02285</name>
</gene>
<proteinExistence type="inferred from homology"/>
<protein>
    <recommendedName>
        <fullName evidence="4 5">Large ribosomal subunit protein uL10</fullName>
    </recommendedName>
</protein>
<comment type="subunit">
    <text evidence="5">Part of the ribosomal stalk of the 50S ribosomal subunit. The N-terminus interacts with L11 and the large rRNA to form the base of the stalk. The C-terminus forms an elongated spine to which L12 dimers bind in a sequential fashion forming a multimeric L10(L12)X complex.</text>
</comment>
<dbReference type="InterPro" id="IPR043141">
    <property type="entry name" value="Ribosomal_uL10-like_sf"/>
</dbReference>
<dbReference type="SUPFAM" id="SSF160369">
    <property type="entry name" value="Ribosomal protein L10-like"/>
    <property type="match status" value="1"/>
</dbReference>
<dbReference type="EMBL" id="MHQN01000010">
    <property type="protein sequence ID" value="OHA03866.1"/>
    <property type="molecule type" value="Genomic_DNA"/>
</dbReference>
<dbReference type="Proteomes" id="UP000177177">
    <property type="component" value="Unassembled WGS sequence"/>
</dbReference>
<comment type="caution">
    <text evidence="6">The sequence shown here is derived from an EMBL/GenBank/DDBJ whole genome shotgun (WGS) entry which is preliminary data.</text>
</comment>
<sequence length="172" mass="18386">MLTKAKKADVVAGLMDQFSRQKVAIFSDFHGVSVAKATRLRRTLKKENAEYKVAKKTLLARALSAAGITFDTTQLKGEIGVAFGYGDQAAPAKVLAKFSRENETFRILGGLLGSLVMSGKDVIALAQLPSREVLLAQVAAALSGPMRGLAGALQGNIRKLAFILGQIRDKKQ</sequence>
<dbReference type="GO" id="GO:0003735">
    <property type="term" value="F:structural constituent of ribosome"/>
    <property type="evidence" value="ECO:0007669"/>
    <property type="project" value="InterPro"/>
</dbReference>
<dbReference type="GO" id="GO:0015934">
    <property type="term" value="C:large ribosomal subunit"/>
    <property type="evidence" value="ECO:0007669"/>
    <property type="project" value="InterPro"/>
</dbReference>
<dbReference type="InterPro" id="IPR001790">
    <property type="entry name" value="Ribosomal_uL10"/>
</dbReference>
<evidence type="ECO:0000313" key="7">
    <source>
        <dbReference type="Proteomes" id="UP000177177"/>
    </source>
</evidence>
<keyword evidence="3 5" id="KW-0687">Ribonucleoprotein</keyword>
<dbReference type="PANTHER" id="PTHR11560">
    <property type="entry name" value="39S RIBOSOMAL PROTEIN L10, MITOCHONDRIAL"/>
    <property type="match status" value="1"/>
</dbReference>
<dbReference type="AlphaFoldDB" id="A0A1G2KWQ6"/>
<dbReference type="CDD" id="cd05797">
    <property type="entry name" value="Ribosomal_L10"/>
    <property type="match status" value="1"/>
</dbReference>
<keyword evidence="5" id="KW-0699">rRNA-binding</keyword>
<keyword evidence="2 5" id="KW-0689">Ribosomal protein</keyword>
<dbReference type="InterPro" id="IPR002363">
    <property type="entry name" value="Ribosomal_uL10_CS_bac"/>
</dbReference>
<reference evidence="6 7" key="1">
    <citation type="journal article" date="2016" name="Nat. Commun.">
        <title>Thousands of microbial genomes shed light on interconnected biogeochemical processes in an aquifer system.</title>
        <authorList>
            <person name="Anantharaman K."/>
            <person name="Brown C.T."/>
            <person name="Hug L.A."/>
            <person name="Sharon I."/>
            <person name="Castelle C.J."/>
            <person name="Probst A.J."/>
            <person name="Thomas B.C."/>
            <person name="Singh A."/>
            <person name="Wilkins M.J."/>
            <person name="Karaoz U."/>
            <person name="Brodie E.L."/>
            <person name="Williams K.H."/>
            <person name="Hubbard S.S."/>
            <person name="Banfield J.F."/>
        </authorList>
    </citation>
    <scope>NUCLEOTIDE SEQUENCE [LARGE SCALE GENOMIC DNA]</scope>
</reference>
<dbReference type="Gene3D" id="6.10.250.290">
    <property type="match status" value="1"/>
</dbReference>
<dbReference type="HAMAP" id="MF_00362">
    <property type="entry name" value="Ribosomal_uL10"/>
    <property type="match status" value="1"/>
</dbReference>
<evidence type="ECO:0000256" key="4">
    <source>
        <dbReference type="ARBA" id="ARBA00035202"/>
    </source>
</evidence>
<name>A0A1G2KWQ6_9BACT</name>
<dbReference type="GO" id="GO:0006412">
    <property type="term" value="P:translation"/>
    <property type="evidence" value="ECO:0007669"/>
    <property type="project" value="UniProtKB-UniRule"/>
</dbReference>
<keyword evidence="5" id="KW-0694">RNA-binding</keyword>
<dbReference type="PROSITE" id="PS01109">
    <property type="entry name" value="RIBOSOMAL_L10"/>
    <property type="match status" value="1"/>
</dbReference>
<comment type="function">
    <text evidence="5">Forms part of the ribosomal stalk, playing a central role in the interaction of the ribosome with GTP-bound translation factors.</text>
</comment>
<evidence type="ECO:0000256" key="5">
    <source>
        <dbReference type="HAMAP-Rule" id="MF_00362"/>
    </source>
</evidence>
<dbReference type="InterPro" id="IPR047865">
    <property type="entry name" value="Ribosomal_uL10_bac_type"/>
</dbReference>
<dbReference type="GO" id="GO:0070180">
    <property type="term" value="F:large ribosomal subunit rRNA binding"/>
    <property type="evidence" value="ECO:0007669"/>
    <property type="project" value="UniProtKB-UniRule"/>
</dbReference>
<dbReference type="NCBIfam" id="NF000955">
    <property type="entry name" value="PRK00099.1-1"/>
    <property type="match status" value="1"/>
</dbReference>
<evidence type="ECO:0000256" key="1">
    <source>
        <dbReference type="ARBA" id="ARBA00008889"/>
    </source>
</evidence>
<accession>A0A1G2KWQ6</accession>